<evidence type="ECO:0000256" key="2">
    <source>
        <dbReference type="ARBA" id="ARBA00022801"/>
    </source>
</evidence>
<dbReference type="EMBL" id="CP003155">
    <property type="protein sequence ID" value="AEV27915.1"/>
    <property type="molecule type" value="Genomic_DNA"/>
</dbReference>
<dbReference type="SUPFAM" id="SSF101478">
    <property type="entry name" value="ADP-ribosylglycohydrolase"/>
    <property type="match status" value="1"/>
</dbReference>
<proteinExistence type="inferred from homology"/>
<gene>
    <name evidence="4" type="ordered locus">SpiGrapes_0051</name>
</gene>
<dbReference type="InterPro" id="IPR050792">
    <property type="entry name" value="ADP-ribosylglycohydrolase"/>
</dbReference>
<dbReference type="Pfam" id="PF03747">
    <property type="entry name" value="ADP_ribosyl_GH"/>
    <property type="match status" value="1"/>
</dbReference>
<dbReference type="AlphaFoldDB" id="G8QT10"/>
<evidence type="ECO:0000256" key="1">
    <source>
        <dbReference type="ARBA" id="ARBA00010702"/>
    </source>
</evidence>
<dbReference type="STRING" id="158190.SpiGrapes_0051"/>
<dbReference type="PANTHER" id="PTHR16222:SF24">
    <property type="entry name" value="ADP-RIBOSYLHYDROLASE ARH3"/>
    <property type="match status" value="1"/>
</dbReference>
<dbReference type="GO" id="GO:0046872">
    <property type="term" value="F:metal ion binding"/>
    <property type="evidence" value="ECO:0007669"/>
    <property type="project" value="UniProtKB-KW"/>
</dbReference>
<organism evidence="4 5">
    <name type="scientific">Sphaerochaeta pleomorpha (strain ATCC BAA-1885 / DSM 22778 / Grapes)</name>
    <dbReference type="NCBI Taxonomy" id="158190"/>
    <lineage>
        <taxon>Bacteria</taxon>
        <taxon>Pseudomonadati</taxon>
        <taxon>Spirochaetota</taxon>
        <taxon>Spirochaetia</taxon>
        <taxon>Spirochaetales</taxon>
        <taxon>Sphaerochaetaceae</taxon>
        <taxon>Sphaerochaeta</taxon>
    </lineage>
</organism>
<feature type="binding site" evidence="3">
    <location>
        <position position="250"/>
    </location>
    <ligand>
        <name>Mg(2+)</name>
        <dbReference type="ChEBI" id="CHEBI:18420"/>
        <label>1</label>
    </ligand>
</feature>
<dbReference type="eggNOG" id="COG1397">
    <property type="taxonomic scope" value="Bacteria"/>
</dbReference>
<keyword evidence="3" id="KW-0479">Metal-binding</keyword>
<dbReference type="HOGENOM" id="CLU_885384_0_0_12"/>
<feature type="binding site" evidence="3">
    <location>
        <position position="57"/>
    </location>
    <ligand>
        <name>Mg(2+)</name>
        <dbReference type="ChEBI" id="CHEBI:18420"/>
        <label>1</label>
    </ligand>
</feature>
<comment type="similarity">
    <text evidence="1">Belongs to the ADP-ribosylglycohydrolase family.</text>
</comment>
<dbReference type="RefSeq" id="WP_014268764.1">
    <property type="nucleotide sequence ID" value="NC_016633.1"/>
</dbReference>
<accession>G8QT10</accession>
<dbReference type="PANTHER" id="PTHR16222">
    <property type="entry name" value="ADP-RIBOSYLGLYCOHYDROLASE"/>
    <property type="match status" value="1"/>
</dbReference>
<keyword evidence="5" id="KW-1185">Reference proteome</keyword>
<dbReference type="Proteomes" id="UP000005632">
    <property type="component" value="Chromosome"/>
</dbReference>
<reference evidence="4 5" key="1">
    <citation type="submission" date="2011-11" db="EMBL/GenBank/DDBJ databases">
        <title>Complete sequence of Spirochaeta sp. grapes.</title>
        <authorList>
            <consortium name="US DOE Joint Genome Institute"/>
            <person name="Lucas S."/>
            <person name="Han J."/>
            <person name="Lapidus A."/>
            <person name="Cheng J.-F."/>
            <person name="Goodwin L."/>
            <person name="Pitluck S."/>
            <person name="Peters L."/>
            <person name="Ovchinnikova G."/>
            <person name="Munk A.C."/>
            <person name="Detter J.C."/>
            <person name="Han C."/>
            <person name="Tapia R."/>
            <person name="Land M."/>
            <person name="Hauser L."/>
            <person name="Kyrpides N."/>
            <person name="Ivanova N."/>
            <person name="Pagani I."/>
            <person name="Ritalahtilisa K."/>
            <person name="Loeffler F."/>
            <person name="Woyke T."/>
        </authorList>
    </citation>
    <scope>NUCLEOTIDE SEQUENCE [LARGE SCALE GENOMIC DNA]</scope>
    <source>
        <strain evidence="5">ATCC BAA-1885 / DSM 22778 / Grapes</strain>
    </source>
</reference>
<dbReference type="InterPro" id="IPR005502">
    <property type="entry name" value="Ribosyl_crysJ1"/>
</dbReference>
<dbReference type="Gene3D" id="1.10.4080.10">
    <property type="entry name" value="ADP-ribosylation/Crystallin J1"/>
    <property type="match status" value="1"/>
</dbReference>
<keyword evidence="3" id="KW-0460">Magnesium</keyword>
<dbReference type="InterPro" id="IPR036705">
    <property type="entry name" value="Ribosyl_crysJ1_sf"/>
</dbReference>
<name>G8QT10_SPHPG</name>
<evidence type="ECO:0000256" key="3">
    <source>
        <dbReference type="PIRSR" id="PIRSR605502-1"/>
    </source>
</evidence>
<dbReference type="KEGG" id="sgp:SpiGrapes_0051"/>
<keyword evidence="2 4" id="KW-0378">Hydrolase</keyword>
<sequence>MEELDRAKGALLGLFVGDALGTQCEGLLEADLVTDFPQEIGEMYTKDRIFGECGEITEGSELAILLAQSILLNNRFDADNIKGAYRKWLGEDPSLVRPSLKIALETSPLPKSDSNGDLVRIIPVAIYGASKPLKTLMEMAETECMITHLSQVCIDSSKLYVLALAKVITEEVGKEELVGYLQVCASKYHFDDRIQNTLRSVMKTTPIACDGKDKDSVLLALHVALKAFLETSSFEEGMLQIMMKGGSACSNAAIYGALAGAFYGPDSIPDRWADELQAPDSLSRFLRKQAAHRRLNMNLLSMAEDLAQGLLKE</sequence>
<evidence type="ECO:0000313" key="5">
    <source>
        <dbReference type="Proteomes" id="UP000005632"/>
    </source>
</evidence>
<comment type="cofactor">
    <cofactor evidence="3">
        <name>Mg(2+)</name>
        <dbReference type="ChEBI" id="CHEBI:18420"/>
    </cofactor>
    <text evidence="3">Binds 2 magnesium ions per subunit.</text>
</comment>
<protein>
    <submittedName>
        <fullName evidence="4">ADP-ribosylglycohydrolase</fullName>
    </submittedName>
</protein>
<dbReference type="GO" id="GO:0016787">
    <property type="term" value="F:hydrolase activity"/>
    <property type="evidence" value="ECO:0007669"/>
    <property type="project" value="UniProtKB-KW"/>
</dbReference>
<evidence type="ECO:0000313" key="4">
    <source>
        <dbReference type="EMBL" id="AEV27915.1"/>
    </source>
</evidence>